<evidence type="ECO:0000313" key="1">
    <source>
        <dbReference type="EMBL" id="PIR04592.1"/>
    </source>
</evidence>
<comment type="caution">
    <text evidence="1">The sequence shown here is derived from an EMBL/GenBank/DDBJ whole genome shotgun (WGS) entry which is preliminary data.</text>
</comment>
<reference evidence="1 2" key="1">
    <citation type="submission" date="2017-09" db="EMBL/GenBank/DDBJ databases">
        <title>Depth-based differentiation of microbial function through sediment-hosted aquifers and enrichment of novel symbionts in the deep terrestrial subsurface.</title>
        <authorList>
            <person name="Probst A.J."/>
            <person name="Ladd B."/>
            <person name="Jarett J.K."/>
            <person name="Geller-Mcgrath D.E."/>
            <person name="Sieber C.M."/>
            <person name="Emerson J.B."/>
            <person name="Anantharaman K."/>
            <person name="Thomas B.C."/>
            <person name="Malmstrom R."/>
            <person name="Stieglmeier M."/>
            <person name="Klingl A."/>
            <person name="Woyke T."/>
            <person name="Ryan C.M."/>
            <person name="Banfield J.F."/>
        </authorList>
    </citation>
    <scope>NUCLEOTIDE SEQUENCE [LARGE SCALE GENOMIC DNA]</scope>
    <source>
        <strain evidence="1">CG11_big_fil_rev_8_21_14_0_20_39_34</strain>
    </source>
</reference>
<evidence type="ECO:0008006" key="3">
    <source>
        <dbReference type="Google" id="ProtNLM"/>
    </source>
</evidence>
<protein>
    <recommendedName>
        <fullName evidence="3">WxL domain-containing protein</fullName>
    </recommendedName>
</protein>
<dbReference type="AlphaFoldDB" id="A0A2H0N6R6"/>
<dbReference type="EMBL" id="PCWN01000001">
    <property type="protein sequence ID" value="PIR04592.1"/>
    <property type="molecule type" value="Genomic_DNA"/>
</dbReference>
<accession>A0A2H0N6R6</accession>
<dbReference type="Proteomes" id="UP000229600">
    <property type="component" value="Unassembled WGS sequence"/>
</dbReference>
<gene>
    <name evidence="1" type="ORF">COV59_00505</name>
</gene>
<proteinExistence type="predicted"/>
<evidence type="ECO:0000313" key="2">
    <source>
        <dbReference type="Proteomes" id="UP000229600"/>
    </source>
</evidence>
<sequence>MKWFLNLFFVVSLLGMFFLSIPRLSASMTGGAFELYADTFSIADGFASSTDYTLEGTGAFSSATSTGGAYELRGGFQAQEKGILTLSLSTTTLNLGVLSVSQVTTSSPVLVSVSTDSETGYSLSIAEDGNFRSGVHDINDVADNDVTAGNEEYGMEVTGTDRASTLPAGDQPVIGPGTTIANSTGGVTNRETTIKFLAAINSSVMGGLTYSHQVTFTLTVNP</sequence>
<name>A0A2H0N6R6_9BACT</name>
<organism evidence="1 2">
    <name type="scientific">Candidatus Magasanikbacteria bacterium CG11_big_fil_rev_8_21_14_0_20_39_34</name>
    <dbReference type="NCBI Taxonomy" id="1974653"/>
    <lineage>
        <taxon>Bacteria</taxon>
        <taxon>Candidatus Magasanikiibacteriota</taxon>
    </lineage>
</organism>